<gene>
    <name evidence="1" type="primary">Dwil\GK25322</name>
    <name evidence="1" type="ORF">Dwil_GK25322</name>
</gene>
<dbReference type="AlphaFoldDB" id="B4NEC3"/>
<dbReference type="KEGG" id="dwi:6649335"/>
<reference evidence="1 2" key="1">
    <citation type="journal article" date="2007" name="Nature">
        <title>Evolution of genes and genomes on the Drosophila phylogeny.</title>
        <authorList>
            <consortium name="Drosophila 12 Genomes Consortium"/>
            <person name="Clark A.G."/>
            <person name="Eisen M.B."/>
            <person name="Smith D.R."/>
            <person name="Bergman C.M."/>
            <person name="Oliver B."/>
            <person name="Markow T.A."/>
            <person name="Kaufman T.C."/>
            <person name="Kellis M."/>
            <person name="Gelbart W."/>
            <person name="Iyer V.N."/>
            <person name="Pollard D.A."/>
            <person name="Sackton T.B."/>
            <person name="Larracuente A.M."/>
            <person name="Singh N.D."/>
            <person name="Abad J.P."/>
            <person name="Abt D.N."/>
            <person name="Adryan B."/>
            <person name="Aguade M."/>
            <person name="Akashi H."/>
            <person name="Anderson W.W."/>
            <person name="Aquadro C.F."/>
            <person name="Ardell D.H."/>
            <person name="Arguello R."/>
            <person name="Artieri C.G."/>
            <person name="Barbash D.A."/>
            <person name="Barker D."/>
            <person name="Barsanti P."/>
            <person name="Batterham P."/>
            <person name="Batzoglou S."/>
            <person name="Begun D."/>
            <person name="Bhutkar A."/>
            <person name="Blanco E."/>
            <person name="Bosak S.A."/>
            <person name="Bradley R.K."/>
            <person name="Brand A.D."/>
            <person name="Brent M.R."/>
            <person name="Brooks A.N."/>
            <person name="Brown R.H."/>
            <person name="Butlin R.K."/>
            <person name="Caggese C."/>
            <person name="Calvi B.R."/>
            <person name="Bernardo de Carvalho A."/>
            <person name="Caspi A."/>
            <person name="Castrezana S."/>
            <person name="Celniker S.E."/>
            <person name="Chang J.L."/>
            <person name="Chapple C."/>
            <person name="Chatterji S."/>
            <person name="Chinwalla A."/>
            <person name="Civetta A."/>
            <person name="Clifton S.W."/>
            <person name="Comeron J.M."/>
            <person name="Costello J.C."/>
            <person name="Coyne J.A."/>
            <person name="Daub J."/>
            <person name="David R.G."/>
            <person name="Delcher A.L."/>
            <person name="Delehaunty K."/>
            <person name="Do C.B."/>
            <person name="Ebling H."/>
            <person name="Edwards K."/>
            <person name="Eickbush T."/>
            <person name="Evans J.D."/>
            <person name="Filipski A."/>
            <person name="Findeiss S."/>
            <person name="Freyhult E."/>
            <person name="Fulton L."/>
            <person name="Fulton R."/>
            <person name="Garcia A.C."/>
            <person name="Gardiner A."/>
            <person name="Garfield D.A."/>
            <person name="Garvin B.E."/>
            <person name="Gibson G."/>
            <person name="Gilbert D."/>
            <person name="Gnerre S."/>
            <person name="Godfrey J."/>
            <person name="Good R."/>
            <person name="Gotea V."/>
            <person name="Gravely B."/>
            <person name="Greenberg A.J."/>
            <person name="Griffiths-Jones S."/>
            <person name="Gross S."/>
            <person name="Guigo R."/>
            <person name="Gustafson E.A."/>
            <person name="Haerty W."/>
            <person name="Hahn M.W."/>
            <person name="Halligan D.L."/>
            <person name="Halpern A.L."/>
            <person name="Halter G.M."/>
            <person name="Han M.V."/>
            <person name="Heger A."/>
            <person name="Hillier L."/>
            <person name="Hinrichs A.S."/>
            <person name="Holmes I."/>
            <person name="Hoskins R.A."/>
            <person name="Hubisz M.J."/>
            <person name="Hultmark D."/>
            <person name="Huntley M.A."/>
            <person name="Jaffe D.B."/>
            <person name="Jagadeeshan S."/>
            <person name="Jeck W.R."/>
            <person name="Johnson J."/>
            <person name="Jones C.D."/>
            <person name="Jordan W.C."/>
            <person name="Karpen G.H."/>
            <person name="Kataoka E."/>
            <person name="Keightley P.D."/>
            <person name="Kheradpour P."/>
            <person name="Kirkness E.F."/>
            <person name="Koerich L.B."/>
            <person name="Kristiansen K."/>
            <person name="Kudrna D."/>
            <person name="Kulathinal R.J."/>
            <person name="Kumar S."/>
            <person name="Kwok R."/>
            <person name="Lander E."/>
            <person name="Langley C.H."/>
            <person name="Lapoint R."/>
            <person name="Lazzaro B.P."/>
            <person name="Lee S.J."/>
            <person name="Levesque L."/>
            <person name="Li R."/>
            <person name="Lin C.F."/>
            <person name="Lin M.F."/>
            <person name="Lindblad-Toh K."/>
            <person name="Llopart A."/>
            <person name="Long M."/>
            <person name="Low L."/>
            <person name="Lozovsky E."/>
            <person name="Lu J."/>
            <person name="Luo M."/>
            <person name="Machado C.A."/>
            <person name="Makalowski W."/>
            <person name="Marzo M."/>
            <person name="Matsuda M."/>
            <person name="Matzkin L."/>
            <person name="McAllister B."/>
            <person name="McBride C.S."/>
            <person name="McKernan B."/>
            <person name="McKernan K."/>
            <person name="Mendez-Lago M."/>
            <person name="Minx P."/>
            <person name="Mollenhauer M.U."/>
            <person name="Montooth K."/>
            <person name="Mount S.M."/>
            <person name="Mu X."/>
            <person name="Myers E."/>
            <person name="Negre B."/>
            <person name="Newfeld S."/>
            <person name="Nielsen R."/>
            <person name="Noor M.A."/>
            <person name="O'Grady P."/>
            <person name="Pachter L."/>
            <person name="Papaceit M."/>
            <person name="Parisi M.J."/>
            <person name="Parisi M."/>
            <person name="Parts L."/>
            <person name="Pedersen J.S."/>
            <person name="Pesole G."/>
            <person name="Phillippy A.M."/>
            <person name="Ponting C.P."/>
            <person name="Pop M."/>
            <person name="Porcelli D."/>
            <person name="Powell J.R."/>
            <person name="Prohaska S."/>
            <person name="Pruitt K."/>
            <person name="Puig M."/>
            <person name="Quesneville H."/>
            <person name="Ram K.R."/>
            <person name="Rand D."/>
            <person name="Rasmussen M.D."/>
            <person name="Reed L.K."/>
            <person name="Reenan R."/>
            <person name="Reily A."/>
            <person name="Remington K.A."/>
            <person name="Rieger T.T."/>
            <person name="Ritchie M.G."/>
            <person name="Robin C."/>
            <person name="Rogers Y.H."/>
            <person name="Rohde C."/>
            <person name="Rozas J."/>
            <person name="Rubenfield M.J."/>
            <person name="Ruiz A."/>
            <person name="Russo S."/>
            <person name="Salzberg S.L."/>
            <person name="Sanchez-Gracia A."/>
            <person name="Saranga D.J."/>
            <person name="Sato H."/>
            <person name="Schaeffer S.W."/>
            <person name="Schatz M.C."/>
            <person name="Schlenke T."/>
            <person name="Schwartz R."/>
            <person name="Segarra C."/>
            <person name="Singh R.S."/>
            <person name="Sirot L."/>
            <person name="Sirota M."/>
            <person name="Sisneros N.B."/>
            <person name="Smith C.D."/>
            <person name="Smith T.F."/>
            <person name="Spieth J."/>
            <person name="Stage D.E."/>
            <person name="Stark A."/>
            <person name="Stephan W."/>
            <person name="Strausberg R.L."/>
            <person name="Strempel S."/>
            <person name="Sturgill D."/>
            <person name="Sutton G."/>
            <person name="Sutton G.G."/>
            <person name="Tao W."/>
            <person name="Teichmann S."/>
            <person name="Tobari Y.N."/>
            <person name="Tomimura Y."/>
            <person name="Tsolas J.M."/>
            <person name="Valente V.L."/>
            <person name="Venter E."/>
            <person name="Venter J.C."/>
            <person name="Vicario S."/>
            <person name="Vieira F.G."/>
            <person name="Vilella A.J."/>
            <person name="Villasante A."/>
            <person name="Walenz B."/>
            <person name="Wang J."/>
            <person name="Wasserman M."/>
            <person name="Watts T."/>
            <person name="Wilson D."/>
            <person name="Wilson R.K."/>
            <person name="Wing R.A."/>
            <person name="Wolfner M.F."/>
            <person name="Wong A."/>
            <person name="Wong G.K."/>
            <person name="Wu C.I."/>
            <person name="Wu G."/>
            <person name="Yamamoto D."/>
            <person name="Yang H.P."/>
            <person name="Yang S.P."/>
            <person name="Yorke J.A."/>
            <person name="Yoshida K."/>
            <person name="Zdobnov E."/>
            <person name="Zhang P."/>
            <person name="Zhang Y."/>
            <person name="Zimin A.V."/>
            <person name="Baldwin J."/>
            <person name="Abdouelleil A."/>
            <person name="Abdulkadir J."/>
            <person name="Abebe A."/>
            <person name="Abera B."/>
            <person name="Abreu J."/>
            <person name="Acer S.C."/>
            <person name="Aftuck L."/>
            <person name="Alexander A."/>
            <person name="An P."/>
            <person name="Anderson E."/>
            <person name="Anderson S."/>
            <person name="Arachi H."/>
            <person name="Azer M."/>
            <person name="Bachantsang P."/>
            <person name="Barry A."/>
            <person name="Bayul T."/>
            <person name="Berlin A."/>
            <person name="Bessette D."/>
            <person name="Bloom T."/>
            <person name="Blye J."/>
            <person name="Boguslavskiy L."/>
            <person name="Bonnet C."/>
            <person name="Boukhgalter B."/>
            <person name="Bourzgui I."/>
            <person name="Brown A."/>
            <person name="Cahill P."/>
            <person name="Channer S."/>
            <person name="Cheshatsang Y."/>
            <person name="Chuda L."/>
            <person name="Citroen M."/>
            <person name="Collymore A."/>
            <person name="Cooke P."/>
            <person name="Costello M."/>
            <person name="D'Aco K."/>
            <person name="Daza R."/>
            <person name="De Haan G."/>
            <person name="DeGray S."/>
            <person name="DeMaso C."/>
            <person name="Dhargay N."/>
            <person name="Dooley K."/>
            <person name="Dooley E."/>
            <person name="Doricent M."/>
            <person name="Dorje P."/>
            <person name="Dorjee K."/>
            <person name="Dupes A."/>
            <person name="Elong R."/>
            <person name="Falk J."/>
            <person name="Farina A."/>
            <person name="Faro S."/>
            <person name="Ferguson D."/>
            <person name="Fisher S."/>
            <person name="Foley C.D."/>
            <person name="Franke A."/>
            <person name="Friedrich D."/>
            <person name="Gadbois L."/>
            <person name="Gearin G."/>
            <person name="Gearin C.R."/>
            <person name="Giannoukos G."/>
            <person name="Goode T."/>
            <person name="Graham J."/>
            <person name="Grandbois E."/>
            <person name="Grewal S."/>
            <person name="Gyaltsen K."/>
            <person name="Hafez N."/>
            <person name="Hagos B."/>
            <person name="Hall J."/>
            <person name="Henson C."/>
            <person name="Hollinger A."/>
            <person name="Honan T."/>
            <person name="Huard M.D."/>
            <person name="Hughes L."/>
            <person name="Hurhula B."/>
            <person name="Husby M.E."/>
            <person name="Kamat A."/>
            <person name="Kanga B."/>
            <person name="Kashin S."/>
            <person name="Khazanovich D."/>
            <person name="Kisner P."/>
            <person name="Lance K."/>
            <person name="Lara M."/>
            <person name="Lee W."/>
            <person name="Lennon N."/>
            <person name="Letendre F."/>
            <person name="LeVine R."/>
            <person name="Lipovsky A."/>
            <person name="Liu X."/>
            <person name="Liu J."/>
            <person name="Liu S."/>
            <person name="Lokyitsang T."/>
            <person name="Lokyitsang Y."/>
            <person name="Lubonja R."/>
            <person name="Lui A."/>
            <person name="MacDonald P."/>
            <person name="Magnisalis V."/>
            <person name="Maru K."/>
            <person name="Matthews C."/>
            <person name="McCusker W."/>
            <person name="McDonough S."/>
            <person name="Mehta T."/>
            <person name="Meldrim J."/>
            <person name="Meneus L."/>
            <person name="Mihai O."/>
            <person name="Mihalev A."/>
            <person name="Mihova T."/>
            <person name="Mittelman R."/>
            <person name="Mlenga V."/>
            <person name="Montmayeur A."/>
            <person name="Mulrain L."/>
            <person name="Navidi A."/>
            <person name="Naylor J."/>
            <person name="Negash T."/>
            <person name="Nguyen T."/>
            <person name="Nguyen N."/>
            <person name="Nicol R."/>
            <person name="Norbu C."/>
            <person name="Norbu N."/>
            <person name="Novod N."/>
            <person name="O'Neill B."/>
            <person name="Osman S."/>
            <person name="Markiewicz E."/>
            <person name="Oyono O.L."/>
            <person name="Patti C."/>
            <person name="Phunkhang P."/>
            <person name="Pierre F."/>
            <person name="Priest M."/>
            <person name="Raghuraman S."/>
            <person name="Rege F."/>
            <person name="Reyes R."/>
            <person name="Rise C."/>
            <person name="Rogov P."/>
            <person name="Ross K."/>
            <person name="Ryan E."/>
            <person name="Settipalli S."/>
            <person name="Shea T."/>
            <person name="Sherpa N."/>
            <person name="Shi L."/>
            <person name="Shih D."/>
            <person name="Sparrow T."/>
            <person name="Spaulding J."/>
            <person name="Stalker J."/>
            <person name="Stange-Thomann N."/>
            <person name="Stavropoulos S."/>
            <person name="Stone C."/>
            <person name="Strader C."/>
            <person name="Tesfaye S."/>
            <person name="Thomson T."/>
            <person name="Thoulutsang Y."/>
            <person name="Thoulutsang D."/>
            <person name="Topham K."/>
            <person name="Topping I."/>
            <person name="Tsamla T."/>
            <person name="Vassiliev H."/>
            <person name="Vo A."/>
            <person name="Wangchuk T."/>
            <person name="Wangdi T."/>
            <person name="Weiand M."/>
            <person name="Wilkinson J."/>
            <person name="Wilson A."/>
            <person name="Yadav S."/>
            <person name="Young G."/>
            <person name="Yu Q."/>
            <person name="Zembek L."/>
            <person name="Zhong D."/>
            <person name="Zimmer A."/>
            <person name="Zwirko Z."/>
            <person name="Jaffe D.B."/>
            <person name="Alvarez P."/>
            <person name="Brockman W."/>
            <person name="Butler J."/>
            <person name="Chin C."/>
            <person name="Gnerre S."/>
            <person name="Grabherr M."/>
            <person name="Kleber M."/>
            <person name="Mauceli E."/>
            <person name="MacCallum I."/>
        </authorList>
    </citation>
    <scope>NUCLEOTIDE SEQUENCE [LARGE SCALE GENOMIC DNA]</scope>
    <source>
        <strain evidence="2">Tucson 14030-0811.24</strain>
    </source>
</reference>
<dbReference type="EMBL" id="CH964239">
    <property type="protein sequence ID" value="EDW82092.2"/>
    <property type="molecule type" value="Genomic_DNA"/>
</dbReference>
<dbReference type="OrthoDB" id="7838071at2759"/>
<dbReference type="HOGENOM" id="CLU_1961886_0_0_1"/>
<organism evidence="1 2">
    <name type="scientific">Drosophila willistoni</name>
    <name type="common">Fruit fly</name>
    <dbReference type="NCBI Taxonomy" id="7260"/>
    <lineage>
        <taxon>Eukaryota</taxon>
        <taxon>Metazoa</taxon>
        <taxon>Ecdysozoa</taxon>
        <taxon>Arthropoda</taxon>
        <taxon>Hexapoda</taxon>
        <taxon>Insecta</taxon>
        <taxon>Pterygota</taxon>
        <taxon>Neoptera</taxon>
        <taxon>Endopterygota</taxon>
        <taxon>Diptera</taxon>
        <taxon>Brachycera</taxon>
        <taxon>Muscomorpha</taxon>
        <taxon>Ephydroidea</taxon>
        <taxon>Drosophilidae</taxon>
        <taxon>Drosophila</taxon>
        <taxon>Sophophora</taxon>
    </lineage>
</organism>
<dbReference type="eggNOG" id="ENOG502TBWY">
    <property type="taxonomic scope" value="Eukaryota"/>
</dbReference>
<dbReference type="Proteomes" id="UP000007798">
    <property type="component" value="Unassembled WGS sequence"/>
</dbReference>
<protein>
    <submittedName>
        <fullName evidence="1">Uncharacterized protein</fullName>
    </submittedName>
</protein>
<name>B4NEC3_DROWI</name>
<proteinExistence type="predicted"/>
<sequence length="109" mass="12157">MTGNALAAAIPERHQYHPLQLRIAECRQLCYRQTAVDTTLCRTWPDCFMCHDYCRVLALAESTSLAISMCSDPVFCTHGCRIACSYHRLSGTPKTNEISSNAVSKDLTD</sequence>
<evidence type="ECO:0000313" key="2">
    <source>
        <dbReference type="Proteomes" id="UP000007798"/>
    </source>
</evidence>
<keyword evidence="2" id="KW-1185">Reference proteome</keyword>
<evidence type="ECO:0000313" key="1">
    <source>
        <dbReference type="EMBL" id="EDW82092.2"/>
    </source>
</evidence>
<dbReference type="InParanoid" id="B4NEC3"/>
<accession>B4NEC3</accession>